<feature type="domain" description="PilZ" evidence="1">
    <location>
        <begin position="5"/>
        <end position="94"/>
    </location>
</feature>
<keyword evidence="3" id="KW-1185">Reference proteome</keyword>
<comment type="caution">
    <text evidence="2">The sequence shown here is derived from an EMBL/GenBank/DDBJ whole genome shotgun (WGS) entry which is preliminary data.</text>
</comment>
<evidence type="ECO:0000313" key="3">
    <source>
        <dbReference type="Proteomes" id="UP000664835"/>
    </source>
</evidence>
<dbReference type="InterPro" id="IPR009875">
    <property type="entry name" value="PilZ_domain"/>
</dbReference>
<dbReference type="EMBL" id="JAGETV010000025">
    <property type="protein sequence ID" value="MBO1928073.1"/>
    <property type="molecule type" value="Genomic_DNA"/>
</dbReference>
<dbReference type="Pfam" id="PF07238">
    <property type="entry name" value="PilZ"/>
    <property type="match status" value="1"/>
</dbReference>
<reference evidence="2 3" key="1">
    <citation type="submission" date="2021-03" db="EMBL/GenBank/DDBJ databases">
        <title>Thiomicrorhabdus sp.nov.,novel sulfur-oxidizing bacteria isolated from coastal sediment.</title>
        <authorList>
            <person name="Liu X."/>
        </authorList>
    </citation>
    <scope>NUCLEOTIDE SEQUENCE [LARGE SCALE GENOMIC DNA]</scope>
    <source>
        <strain evidence="2 3">6S2-11</strain>
    </source>
</reference>
<dbReference type="SUPFAM" id="SSF141371">
    <property type="entry name" value="PilZ domain-like"/>
    <property type="match status" value="1"/>
</dbReference>
<gene>
    <name evidence="2" type="ORF">J3998_10845</name>
</gene>
<evidence type="ECO:0000313" key="2">
    <source>
        <dbReference type="EMBL" id="MBO1928073.1"/>
    </source>
</evidence>
<sequence length="121" mass="14094">MNSELRSYRRVNLRKKCTIEKRGIKSSCHLKDISLDGTGLCFVSSSIFSLHEHLIFDIKDLVDPKFQGVECVLRVLHISPWHEKYVYGCEIIFSNDNFDKLVEQLGRLYSNGSRLRFLARD</sequence>
<dbReference type="RefSeq" id="WP_208150688.1">
    <property type="nucleotide sequence ID" value="NZ_JAGETV010000025.1"/>
</dbReference>
<accession>A0ABS3Q7M3</accession>
<name>A0ABS3Q7M3_9GAMM</name>
<protein>
    <submittedName>
        <fullName evidence="2">PilZ domain-containing protein</fullName>
    </submittedName>
</protein>
<dbReference type="Proteomes" id="UP000664835">
    <property type="component" value="Unassembled WGS sequence"/>
</dbReference>
<evidence type="ECO:0000259" key="1">
    <source>
        <dbReference type="Pfam" id="PF07238"/>
    </source>
</evidence>
<organism evidence="2 3">
    <name type="scientific">Thiomicrorhabdus marina</name>
    <dbReference type="NCBI Taxonomy" id="2818442"/>
    <lineage>
        <taxon>Bacteria</taxon>
        <taxon>Pseudomonadati</taxon>
        <taxon>Pseudomonadota</taxon>
        <taxon>Gammaproteobacteria</taxon>
        <taxon>Thiotrichales</taxon>
        <taxon>Piscirickettsiaceae</taxon>
        <taxon>Thiomicrorhabdus</taxon>
    </lineage>
</organism>
<proteinExistence type="predicted"/>